<organism evidence="2">
    <name type="scientific">Fusarium oxysporum Fo47</name>
    <dbReference type="NCBI Taxonomy" id="660027"/>
    <lineage>
        <taxon>Eukaryota</taxon>
        <taxon>Fungi</taxon>
        <taxon>Dikarya</taxon>
        <taxon>Ascomycota</taxon>
        <taxon>Pezizomycotina</taxon>
        <taxon>Sordariomycetes</taxon>
        <taxon>Hypocreomycetidae</taxon>
        <taxon>Hypocreales</taxon>
        <taxon>Nectriaceae</taxon>
        <taxon>Fusarium</taxon>
        <taxon>Fusarium oxysporum species complex</taxon>
    </lineage>
</organism>
<feature type="signal peptide" evidence="1">
    <location>
        <begin position="1"/>
        <end position="18"/>
    </location>
</feature>
<name>W9JGS9_FUSOX</name>
<evidence type="ECO:0000256" key="1">
    <source>
        <dbReference type="SAM" id="SignalP"/>
    </source>
</evidence>
<dbReference type="HOGENOM" id="CLU_155355_0_0_1"/>
<dbReference type="Proteomes" id="UP000030766">
    <property type="component" value="Unassembled WGS sequence"/>
</dbReference>
<reference evidence="2" key="2">
    <citation type="submission" date="2012-06" db="EMBL/GenBank/DDBJ databases">
        <title>Annotation of the Genome Sequence of Fusarium oxysporum Fo47.</title>
        <authorList>
            <consortium name="The Broad Institute Genomics Platform"/>
            <person name="Ma L.-J."/>
            <person name="Corby-Kistler H."/>
            <person name="Broz K."/>
            <person name="Gale L.R."/>
            <person name="Jonkers W."/>
            <person name="O'Donnell K."/>
            <person name="Ploetz R."/>
            <person name="Steinberg C."/>
            <person name="Schwartz D.C."/>
            <person name="VanEtten H."/>
            <person name="Zhou S."/>
            <person name="Young S.K."/>
            <person name="Zeng Q."/>
            <person name="Gargeya S."/>
            <person name="Fitzgerald M."/>
            <person name="Abouelleil A."/>
            <person name="Alvarado L."/>
            <person name="Chapman S.B."/>
            <person name="Gainer-Dewar J."/>
            <person name="Goldberg J."/>
            <person name="Griggs A."/>
            <person name="Gujja S."/>
            <person name="Hansen M."/>
            <person name="Howarth C."/>
            <person name="Imamovic A."/>
            <person name="Ireland A."/>
            <person name="Larimer J."/>
            <person name="McCowan C."/>
            <person name="Murphy C."/>
            <person name="Pearson M."/>
            <person name="Poon T.W."/>
            <person name="Priest M."/>
            <person name="Roberts A."/>
            <person name="Saif S."/>
            <person name="Shea T."/>
            <person name="Sykes S."/>
            <person name="Wortman J."/>
            <person name="Nusbaum C."/>
            <person name="Birren B."/>
        </authorList>
    </citation>
    <scope>NUCLEOTIDE SEQUENCE</scope>
    <source>
        <strain evidence="2">Fo47</strain>
    </source>
</reference>
<gene>
    <name evidence="2" type="ORF">FOZG_17668</name>
</gene>
<keyword evidence="1" id="KW-0732">Signal</keyword>
<feature type="chain" id="PRO_5004922759" evidence="1">
    <location>
        <begin position="19"/>
        <end position="108"/>
    </location>
</feature>
<dbReference type="VEuPathDB" id="FungiDB:FOZG_17668"/>
<sequence>MRFATFGLLAVLPTFGLAKDCGIFYDWSGTSNLDVWRDLKAVSMCSDIGGDIPNDELALKNGNGVHRCAVCRNARGGTKDYTRTITQQNDKITYSVRCGWFGKSKCSA</sequence>
<protein>
    <submittedName>
        <fullName evidence="2">Uncharacterized protein</fullName>
    </submittedName>
</protein>
<accession>W9JGS9</accession>
<dbReference type="AlphaFoldDB" id="W9JGS9"/>
<evidence type="ECO:0000313" key="2">
    <source>
        <dbReference type="EMBL" id="EWZ28663.1"/>
    </source>
</evidence>
<reference evidence="2" key="1">
    <citation type="submission" date="2011-06" db="EMBL/GenBank/DDBJ databases">
        <title>The Genome Sequence of Fusarium oxysporum Fo47.</title>
        <authorList>
            <consortium name="The Broad Institute Genome Sequencing Platform"/>
            <person name="Ma L.-J."/>
            <person name="Gale L.R."/>
            <person name="Schwartz D.C."/>
            <person name="Zhou S."/>
            <person name="Corby-Kistler H."/>
            <person name="Young S.K."/>
            <person name="Zeng Q."/>
            <person name="Gargeya S."/>
            <person name="Fitzgerald M."/>
            <person name="Haas B."/>
            <person name="Abouelleil A."/>
            <person name="Alvarado L."/>
            <person name="Arachchi H.M."/>
            <person name="Berlin A."/>
            <person name="Brown A."/>
            <person name="Chapman S.B."/>
            <person name="Chen Z."/>
            <person name="Dunbar C."/>
            <person name="Freedman E."/>
            <person name="Gearin G."/>
            <person name="Gellesch M."/>
            <person name="Goldberg J."/>
            <person name="Griggs A."/>
            <person name="Gujja S."/>
            <person name="Heiman D."/>
            <person name="Howarth C."/>
            <person name="Larson L."/>
            <person name="Lui A."/>
            <person name="MacDonald P.J.P."/>
            <person name="Mehta T."/>
            <person name="Montmayeur A."/>
            <person name="Murphy C."/>
            <person name="Neiman D."/>
            <person name="Pearson M."/>
            <person name="Priest M."/>
            <person name="Roberts A."/>
            <person name="Saif S."/>
            <person name="Shea T."/>
            <person name="Shenoy N."/>
            <person name="Sisk P."/>
            <person name="Stolte C."/>
            <person name="Sykes S."/>
            <person name="Wortman J."/>
            <person name="Nusbaum C."/>
            <person name="Birren B."/>
        </authorList>
    </citation>
    <scope>NUCLEOTIDE SEQUENCE [LARGE SCALE GENOMIC DNA]</scope>
    <source>
        <strain evidence="2">Fo47</strain>
    </source>
</reference>
<proteinExistence type="predicted"/>
<dbReference type="EMBL" id="JH717920">
    <property type="protein sequence ID" value="EWZ28663.1"/>
    <property type="molecule type" value="Genomic_DNA"/>
</dbReference>